<sequence length="607" mass="64194">MRARRTLATTLARVSRRGLHGGPFGAAGAAGAVDEPPTEFFESIRALGGEHERFAEWLHARVSADETARGGRRNVHPAVTAARVPGMGVGLVARRPVRAGEIVLRIPRDAYAPLSATHALAAAKAKAPAFVDHAAKVAASMGAPELATHAALALHVLFELGDPRSEGFAYLATLPGLAGKASPSVPLLWTPTQVATLRGTPTHGRVLRRAKFVSDAHAALFGSGGGGGVPLEKFAWALSSVLSRAASGDRMPYAFLPGVDLLNHGGVDANCELSAVKLAPGGNEENVTWGDVEVTCVKDTPAGEQLTISYGDESDNCRLLRLYGFATRGNVHDRRTIELRLTGDALDAWRAPRRWGPGIDAARRAILRLHGLPRLTAEFEHVDAGAGLDDREVGGSNPGGAAVFRDPTLPRPETIDDDEEEEEEEEEPSRRRASGKEGEGEGTDAVRWRCVVAHPSKPFPTVARAADSSTPAAHAASDAATVLAATYGVPPSVLLASLRVHLLTGFEPAGPDGAEPDPRRPISERNEAAARAVLGEASERALRGMNAALRPGAGVDDAAGFELDELDAERAGAIQKELKSGEDWCASVMNLRRGQEEILEELLRHSR</sequence>
<feature type="compositionally biased region" description="Acidic residues" evidence="1">
    <location>
        <begin position="415"/>
        <end position="427"/>
    </location>
</feature>
<dbReference type="GO" id="GO:0016279">
    <property type="term" value="F:protein-lysine N-methyltransferase activity"/>
    <property type="evidence" value="ECO:0007669"/>
    <property type="project" value="TreeGrafter"/>
</dbReference>
<dbReference type="SUPFAM" id="SSF82199">
    <property type="entry name" value="SET domain"/>
    <property type="match status" value="1"/>
</dbReference>
<evidence type="ECO:0000256" key="1">
    <source>
        <dbReference type="SAM" id="MobiDB-lite"/>
    </source>
</evidence>
<dbReference type="eggNOG" id="KOG1337">
    <property type="taxonomic scope" value="Eukaryota"/>
</dbReference>
<dbReference type="InParanoid" id="C1E382"/>
<evidence type="ECO:0000259" key="2">
    <source>
        <dbReference type="PROSITE" id="PS50280"/>
    </source>
</evidence>
<evidence type="ECO:0000313" key="3">
    <source>
        <dbReference type="EMBL" id="ACO62886.1"/>
    </source>
</evidence>
<dbReference type="Proteomes" id="UP000002009">
    <property type="component" value="Chromosome 4"/>
</dbReference>
<protein>
    <recommendedName>
        <fullName evidence="2">SET domain-containing protein</fullName>
    </recommendedName>
</protein>
<dbReference type="CDD" id="cd10527">
    <property type="entry name" value="SET_LSMT"/>
    <property type="match status" value="1"/>
</dbReference>
<feature type="region of interest" description="Disordered" evidence="1">
    <location>
        <begin position="388"/>
        <end position="446"/>
    </location>
</feature>
<dbReference type="PROSITE" id="PS50280">
    <property type="entry name" value="SET"/>
    <property type="match status" value="1"/>
</dbReference>
<keyword evidence="4" id="KW-1185">Reference proteome</keyword>
<dbReference type="InterPro" id="IPR001214">
    <property type="entry name" value="SET_dom"/>
</dbReference>
<reference evidence="3 4" key="1">
    <citation type="journal article" date="2009" name="Science">
        <title>Green evolution and dynamic adaptations revealed by genomes of the marine picoeukaryotes Micromonas.</title>
        <authorList>
            <person name="Worden A.Z."/>
            <person name="Lee J.H."/>
            <person name="Mock T."/>
            <person name="Rouze P."/>
            <person name="Simmons M.P."/>
            <person name="Aerts A.L."/>
            <person name="Allen A.E."/>
            <person name="Cuvelier M.L."/>
            <person name="Derelle E."/>
            <person name="Everett M.V."/>
            <person name="Foulon E."/>
            <person name="Grimwood J."/>
            <person name="Gundlach H."/>
            <person name="Henrissat B."/>
            <person name="Napoli C."/>
            <person name="McDonald S.M."/>
            <person name="Parker M.S."/>
            <person name="Rombauts S."/>
            <person name="Salamov A."/>
            <person name="Von Dassow P."/>
            <person name="Badger J.H."/>
            <person name="Coutinho P.M."/>
            <person name="Demir E."/>
            <person name="Dubchak I."/>
            <person name="Gentemann C."/>
            <person name="Eikrem W."/>
            <person name="Gready J.E."/>
            <person name="John U."/>
            <person name="Lanier W."/>
            <person name="Lindquist E.A."/>
            <person name="Lucas S."/>
            <person name="Mayer K.F."/>
            <person name="Moreau H."/>
            <person name="Not F."/>
            <person name="Otillar R."/>
            <person name="Panaud O."/>
            <person name="Pangilinan J."/>
            <person name="Paulsen I."/>
            <person name="Piegu B."/>
            <person name="Poliakov A."/>
            <person name="Robbens S."/>
            <person name="Schmutz J."/>
            <person name="Toulza E."/>
            <person name="Wyss T."/>
            <person name="Zelensky A."/>
            <person name="Zhou K."/>
            <person name="Armbrust E.V."/>
            <person name="Bhattacharya D."/>
            <person name="Goodenough U.W."/>
            <person name="Van de Peer Y."/>
            <person name="Grigoriev I.V."/>
        </authorList>
    </citation>
    <scope>NUCLEOTIDE SEQUENCE [LARGE SCALE GENOMIC DNA]</scope>
    <source>
        <strain evidence="4">RCC299 / NOUM17</strain>
    </source>
</reference>
<gene>
    <name evidence="3" type="ORF">MICPUN_57588</name>
</gene>
<dbReference type="KEGG" id="mis:MICPUN_57588"/>
<dbReference type="PANTHER" id="PTHR13271">
    <property type="entry name" value="UNCHARACTERIZED PUTATIVE METHYLTRANSFERASE"/>
    <property type="match status" value="1"/>
</dbReference>
<dbReference type="InterPro" id="IPR046341">
    <property type="entry name" value="SET_dom_sf"/>
</dbReference>
<evidence type="ECO:0000313" key="4">
    <source>
        <dbReference type="Proteomes" id="UP000002009"/>
    </source>
</evidence>
<accession>C1E382</accession>
<dbReference type="InterPro" id="IPR050600">
    <property type="entry name" value="SETD3_SETD6_MTase"/>
</dbReference>
<dbReference type="GeneID" id="8242540"/>
<dbReference type="RefSeq" id="XP_002501628.1">
    <property type="nucleotide sequence ID" value="XM_002501582.1"/>
</dbReference>
<feature type="domain" description="SET" evidence="2">
    <location>
        <begin position="77"/>
        <end position="311"/>
    </location>
</feature>
<feature type="compositionally biased region" description="Basic and acidic residues" evidence="1">
    <location>
        <begin position="428"/>
        <end position="446"/>
    </location>
</feature>
<name>C1E382_MICCC</name>
<dbReference type="AlphaFoldDB" id="C1E382"/>
<dbReference type="OrthoDB" id="341421at2759"/>
<proteinExistence type="predicted"/>
<dbReference type="EMBL" id="CP001325">
    <property type="protein sequence ID" value="ACO62886.1"/>
    <property type="molecule type" value="Genomic_DNA"/>
</dbReference>
<dbReference type="Gene3D" id="3.90.1410.10">
    <property type="entry name" value="set domain protein methyltransferase, domain 1"/>
    <property type="match status" value="1"/>
</dbReference>
<dbReference type="Pfam" id="PF00856">
    <property type="entry name" value="SET"/>
    <property type="match status" value="1"/>
</dbReference>
<organism evidence="3 4">
    <name type="scientific">Micromonas commoda (strain RCC299 / NOUM17 / CCMP2709)</name>
    <name type="common">Picoplanktonic green alga</name>
    <dbReference type="NCBI Taxonomy" id="296587"/>
    <lineage>
        <taxon>Eukaryota</taxon>
        <taxon>Viridiplantae</taxon>
        <taxon>Chlorophyta</taxon>
        <taxon>Mamiellophyceae</taxon>
        <taxon>Mamiellales</taxon>
        <taxon>Mamiellaceae</taxon>
        <taxon>Micromonas</taxon>
    </lineage>
</organism>